<keyword evidence="8" id="KW-0723">Serine/threonine-protein kinase</keyword>
<dbReference type="SMART" id="SM00220">
    <property type="entry name" value="S_TKc"/>
    <property type="match status" value="1"/>
</dbReference>
<dbReference type="CDD" id="cd13999">
    <property type="entry name" value="STKc_MAP3K-like"/>
    <property type="match status" value="1"/>
</dbReference>
<dbReference type="PANTHER" id="PTHR44329:SF11">
    <property type="entry name" value="OS09G0443600 PROTEIN"/>
    <property type="match status" value="1"/>
</dbReference>
<evidence type="ECO:0000256" key="7">
    <source>
        <dbReference type="PROSITE-ProRule" id="PRU10141"/>
    </source>
</evidence>
<dbReference type="InterPro" id="IPR011009">
    <property type="entry name" value="Kinase-like_dom_sf"/>
</dbReference>
<dbReference type="PROSITE" id="PS00107">
    <property type="entry name" value="PROTEIN_KINASE_ATP"/>
    <property type="match status" value="1"/>
</dbReference>
<reference evidence="12" key="2">
    <citation type="submission" date="2025-08" db="UniProtKB">
        <authorList>
            <consortium name="RefSeq"/>
        </authorList>
    </citation>
    <scope>IDENTIFICATION</scope>
    <source>
        <tissue evidence="12">Whole plant</tissue>
    </source>
</reference>
<evidence type="ECO:0000256" key="5">
    <source>
        <dbReference type="PIRSR" id="PIRSR000615-1"/>
    </source>
</evidence>
<dbReference type="SUPFAM" id="SSF56112">
    <property type="entry name" value="Protein kinase-like (PK-like)"/>
    <property type="match status" value="1"/>
</dbReference>
<evidence type="ECO:0000256" key="8">
    <source>
        <dbReference type="RuleBase" id="RU000304"/>
    </source>
</evidence>
<dbReference type="Gene3D" id="3.30.200.20">
    <property type="entry name" value="Phosphorylase Kinase, domain 1"/>
    <property type="match status" value="1"/>
</dbReference>
<evidence type="ECO:0000256" key="9">
    <source>
        <dbReference type="SAM" id="MobiDB-lite"/>
    </source>
</evidence>
<dbReference type="InterPro" id="IPR000719">
    <property type="entry name" value="Prot_kinase_dom"/>
</dbReference>
<keyword evidence="6" id="KW-0479">Metal-binding</keyword>
<feature type="region of interest" description="Disordered" evidence="9">
    <location>
        <begin position="73"/>
        <end position="97"/>
    </location>
</feature>
<feature type="binding site" evidence="6">
    <location>
        <position position="334"/>
    </location>
    <ligand>
        <name>Mg(2+)</name>
        <dbReference type="ChEBI" id="CHEBI:18420"/>
    </ligand>
</feature>
<evidence type="ECO:0000256" key="6">
    <source>
        <dbReference type="PIRSR" id="PIRSR000615-3"/>
    </source>
</evidence>
<dbReference type="RefSeq" id="XP_015972099.1">
    <property type="nucleotide sequence ID" value="XM_016116613.3"/>
</dbReference>
<accession>A0A6P4E0W4</accession>
<proteinExistence type="inferred from homology"/>
<protein>
    <submittedName>
        <fullName evidence="12">Serine/threonine-protein kinase STY13-like</fullName>
    </submittedName>
</protein>
<sequence>MMMMSLKKSPQIDEKEKGALSPRESPVSSSSKASSCNNKNNNKKKYVEPPSPALPSGCCRGFTNNNNNNVKIKNNATSTTNNGSIASTSQQNHQTLESKVADLEKEVQKQAELRVMYRKRMERTQDYLRYCLQIAQENGILDLIVQQPPLSHALSSSSIIASPQVQIPTSTTTTHLARIIDQAKINGWYIDPIEIHLQEKIGEGSTADIYKGRWRGFQVAVKCISPEFFHTNQNGVVFFVQELETLSKQRHRFVLQLMGACLDPPQQAWIVTEYLTTNLKEYLHGPGNTRSKERVVPLSPFRERIVMALEIAQAMQYLHRQNPKIIHRDLKPSNIFLDDALHVRVADFGHARFLGDQEMALTGETGTYVYMAPEVIRCEPYNEKCDVYSFGIILNELLTGNHPYIETEYGPTKIAMGVVEGKLRPMLPCDDDSNLMEDLIDLINLCWHANPSTRPSFEAITRTLEIYVKKLYQTISTP</sequence>
<feature type="compositionally biased region" description="Polar residues" evidence="9">
    <location>
        <begin position="76"/>
        <end position="97"/>
    </location>
</feature>
<keyword evidence="3" id="KW-0418">Kinase</keyword>
<evidence type="ECO:0000313" key="12">
    <source>
        <dbReference type="RefSeq" id="XP_015972099.1"/>
    </source>
</evidence>
<feature type="active site" description="Proton acceptor" evidence="5">
    <location>
        <position position="329"/>
    </location>
</feature>
<dbReference type="PANTHER" id="PTHR44329">
    <property type="entry name" value="SERINE/THREONINE-PROTEIN KINASE TNNI3K-RELATED"/>
    <property type="match status" value="1"/>
</dbReference>
<feature type="binding site" evidence="6">
    <location>
        <position position="347"/>
    </location>
    <ligand>
        <name>Mg(2+)</name>
        <dbReference type="ChEBI" id="CHEBI:18420"/>
    </ligand>
</feature>
<gene>
    <name evidence="12" type="primary">LOC107495465</name>
</gene>
<organism evidence="11 12">
    <name type="scientific">Arachis duranensis</name>
    <name type="common">Wild peanut</name>
    <dbReference type="NCBI Taxonomy" id="130453"/>
    <lineage>
        <taxon>Eukaryota</taxon>
        <taxon>Viridiplantae</taxon>
        <taxon>Streptophyta</taxon>
        <taxon>Embryophyta</taxon>
        <taxon>Tracheophyta</taxon>
        <taxon>Spermatophyta</taxon>
        <taxon>Magnoliopsida</taxon>
        <taxon>eudicotyledons</taxon>
        <taxon>Gunneridae</taxon>
        <taxon>Pentapetalae</taxon>
        <taxon>rosids</taxon>
        <taxon>fabids</taxon>
        <taxon>Fabales</taxon>
        <taxon>Fabaceae</taxon>
        <taxon>Papilionoideae</taxon>
        <taxon>50 kb inversion clade</taxon>
        <taxon>dalbergioids sensu lato</taxon>
        <taxon>Dalbergieae</taxon>
        <taxon>Pterocarpus clade</taxon>
        <taxon>Arachis</taxon>
    </lineage>
</organism>
<comment type="similarity">
    <text evidence="8">Belongs to the protein kinase superfamily.</text>
</comment>
<dbReference type="GO" id="GO:0046872">
    <property type="term" value="F:metal ion binding"/>
    <property type="evidence" value="ECO:0007669"/>
    <property type="project" value="UniProtKB-KW"/>
</dbReference>
<keyword evidence="11" id="KW-1185">Reference proteome</keyword>
<dbReference type="GO" id="GO:0005524">
    <property type="term" value="F:ATP binding"/>
    <property type="evidence" value="ECO:0007669"/>
    <property type="project" value="UniProtKB-UniRule"/>
</dbReference>
<dbReference type="Proteomes" id="UP000515211">
    <property type="component" value="Chromosome 6"/>
</dbReference>
<feature type="domain" description="Protein kinase" evidence="10">
    <location>
        <begin position="195"/>
        <end position="468"/>
    </location>
</feature>
<evidence type="ECO:0000256" key="4">
    <source>
        <dbReference type="ARBA" id="ARBA00022840"/>
    </source>
</evidence>
<feature type="binding site" evidence="7">
    <location>
        <position position="222"/>
    </location>
    <ligand>
        <name>ATP</name>
        <dbReference type="ChEBI" id="CHEBI:30616"/>
    </ligand>
</feature>
<dbReference type="InterPro" id="IPR008271">
    <property type="entry name" value="Ser/Thr_kinase_AS"/>
</dbReference>
<keyword evidence="6" id="KW-0460">Magnesium</keyword>
<dbReference type="PROSITE" id="PS00108">
    <property type="entry name" value="PROTEIN_KINASE_ST"/>
    <property type="match status" value="1"/>
</dbReference>
<evidence type="ECO:0000313" key="11">
    <source>
        <dbReference type="Proteomes" id="UP000515211"/>
    </source>
</evidence>
<dbReference type="Pfam" id="PF00069">
    <property type="entry name" value="Pkinase"/>
    <property type="match status" value="1"/>
</dbReference>
<evidence type="ECO:0000259" key="10">
    <source>
        <dbReference type="PROSITE" id="PS50011"/>
    </source>
</evidence>
<feature type="compositionally biased region" description="Low complexity" evidence="9">
    <location>
        <begin position="28"/>
        <end position="40"/>
    </location>
</feature>
<reference evidence="11" key="1">
    <citation type="journal article" date="2016" name="Nat. Genet.">
        <title>The genome sequences of Arachis duranensis and Arachis ipaensis, the diploid ancestors of cultivated peanut.</title>
        <authorList>
            <person name="Bertioli D.J."/>
            <person name="Cannon S.B."/>
            <person name="Froenicke L."/>
            <person name="Huang G."/>
            <person name="Farmer A.D."/>
            <person name="Cannon E.K."/>
            <person name="Liu X."/>
            <person name="Gao D."/>
            <person name="Clevenger J."/>
            <person name="Dash S."/>
            <person name="Ren L."/>
            <person name="Moretzsohn M.C."/>
            <person name="Shirasawa K."/>
            <person name="Huang W."/>
            <person name="Vidigal B."/>
            <person name="Abernathy B."/>
            <person name="Chu Y."/>
            <person name="Niederhuth C.E."/>
            <person name="Umale P."/>
            <person name="Araujo A.C."/>
            <person name="Kozik A."/>
            <person name="Kim K.D."/>
            <person name="Burow M.D."/>
            <person name="Varshney R.K."/>
            <person name="Wang X."/>
            <person name="Zhang X."/>
            <person name="Barkley N."/>
            <person name="Guimaraes P.M."/>
            <person name="Isobe S."/>
            <person name="Guo B."/>
            <person name="Liao B."/>
            <person name="Stalker H.T."/>
            <person name="Schmitz R.J."/>
            <person name="Scheffler B.E."/>
            <person name="Leal-Bertioli S.C."/>
            <person name="Xun X."/>
            <person name="Jackson S.A."/>
            <person name="Michelmore R."/>
            <person name="Ozias-Akins P."/>
        </authorList>
    </citation>
    <scope>NUCLEOTIDE SEQUENCE [LARGE SCALE GENOMIC DNA]</scope>
    <source>
        <strain evidence="11">cv. V14167</strain>
    </source>
</reference>
<dbReference type="OrthoDB" id="10261027at2759"/>
<keyword evidence="4 7" id="KW-0067">ATP-binding</keyword>
<dbReference type="InterPro" id="IPR017441">
    <property type="entry name" value="Protein_kinase_ATP_BS"/>
</dbReference>
<keyword evidence="1" id="KW-0808">Transferase</keyword>
<name>A0A6P4E0W4_ARADU</name>
<evidence type="ECO:0000256" key="2">
    <source>
        <dbReference type="ARBA" id="ARBA00022741"/>
    </source>
</evidence>
<evidence type="ECO:0000256" key="1">
    <source>
        <dbReference type="ARBA" id="ARBA00022679"/>
    </source>
</evidence>
<dbReference type="AlphaFoldDB" id="A0A6P4E0W4"/>
<dbReference type="GO" id="GO:0004674">
    <property type="term" value="F:protein serine/threonine kinase activity"/>
    <property type="evidence" value="ECO:0007669"/>
    <property type="project" value="UniProtKB-KW"/>
</dbReference>
<dbReference type="PROSITE" id="PS50011">
    <property type="entry name" value="PROTEIN_KINASE_DOM"/>
    <property type="match status" value="1"/>
</dbReference>
<dbReference type="GeneID" id="107495465"/>
<feature type="region of interest" description="Disordered" evidence="9">
    <location>
        <begin position="1"/>
        <end position="54"/>
    </location>
</feature>
<keyword evidence="2 7" id="KW-0547">Nucleotide-binding</keyword>
<evidence type="ECO:0000256" key="3">
    <source>
        <dbReference type="ARBA" id="ARBA00022777"/>
    </source>
</evidence>
<dbReference type="Gene3D" id="1.10.510.10">
    <property type="entry name" value="Transferase(Phosphotransferase) domain 1"/>
    <property type="match status" value="1"/>
</dbReference>
<dbReference type="InterPro" id="IPR051681">
    <property type="entry name" value="Ser/Thr_Kinases-Pseudokinases"/>
</dbReference>
<dbReference type="KEGG" id="adu:107495465"/>